<keyword evidence="1" id="KW-1133">Transmembrane helix</keyword>
<feature type="transmembrane region" description="Helical" evidence="1">
    <location>
        <begin position="480"/>
        <end position="504"/>
    </location>
</feature>
<dbReference type="EMBL" id="RBZW01000012">
    <property type="protein sequence ID" value="THE66118.1"/>
    <property type="molecule type" value="Genomic_DNA"/>
</dbReference>
<feature type="transmembrane region" description="Helical" evidence="1">
    <location>
        <begin position="109"/>
        <end position="127"/>
    </location>
</feature>
<gene>
    <name evidence="3" type="ORF">D8Y22_04145</name>
</gene>
<keyword evidence="1" id="KW-0812">Transmembrane</keyword>
<feature type="transmembrane region" description="Helical" evidence="1">
    <location>
        <begin position="378"/>
        <end position="399"/>
    </location>
</feature>
<dbReference type="InterPro" id="IPR011853">
    <property type="entry name" value="TRAP_DctM-Dct_fused"/>
</dbReference>
<evidence type="ECO:0000256" key="1">
    <source>
        <dbReference type="SAM" id="Phobius"/>
    </source>
</evidence>
<dbReference type="AlphaFoldDB" id="A0A4S3TU03"/>
<sequence length="680" mass="72688">MGVSDSSTISSRSGYLTPLNALRALIWVLGISLTLYTLYYAYSRALIRVRYTNIFLGAGLALFYLVQLEKRYEAGEEDDVMTGSGSRFAVVTNAIPDAIWRRRRGIDSLLIVVGAVLAVVGTVYIELHFTRLFEEAPVIGYEPMDYYMGAILMLVVVDATRRAFGNLIAGVMIVSVLYAHHWIAPHMPGLLQHTGFTWEQIIREGAVSLSGIYHDTIVGIGLTWVAIFIMFAGIAKSYGLMDWVLSLGRELGTTLRTGVVQIALIASMIMGSITGSAAANTATTGSFTIPMLKEQGVRSDYAAAMESVASSGGQMLPPIMGVAAFLMADILGVPYVQIIQAGTIPALLFYFSVGVALHLVVTKNGWTTTNTTSFDSSVLWSGLKFVPPLAVLIYGLVVMRLTPLTAGLYTIITMWAVALVTALVFDRSIEGARTELYNTVEGLRDGAVDMAPLIGVLSAMGVIVDMLVNTGLAQKVSTALVSMGAGALLLVLIFAMISSILFGLGMPTPAAYILVVILVAPGLIDLGVQEITAHMFVFYFAMLSAITPPVAIAVAVGSRIGNADFNKACLQALRIGAPGFLIPYSFIVNDSLIYWSMPETLVAFPLVLVGTIALVITIVGYDNSRRLNYVHRGVFMALACGALYGSVVSVAVQAVAAFLILALIVAGNKEVDLPLSEPVE</sequence>
<feature type="transmembrane region" description="Helical" evidence="1">
    <location>
        <begin position="21"/>
        <end position="42"/>
    </location>
</feature>
<feature type="transmembrane region" description="Helical" evidence="1">
    <location>
        <begin position="450"/>
        <end position="468"/>
    </location>
</feature>
<evidence type="ECO:0000259" key="2">
    <source>
        <dbReference type="Pfam" id="PF06808"/>
    </source>
</evidence>
<evidence type="ECO:0000313" key="3">
    <source>
        <dbReference type="EMBL" id="THE66118.1"/>
    </source>
</evidence>
<proteinExistence type="predicted"/>
<feature type="transmembrane region" description="Helical" evidence="1">
    <location>
        <begin position="347"/>
        <end position="366"/>
    </location>
</feature>
<accession>A0A4S3TU03</accession>
<dbReference type="Pfam" id="PF06808">
    <property type="entry name" value="DctM"/>
    <property type="match status" value="1"/>
</dbReference>
<feature type="transmembrane region" description="Helical" evidence="1">
    <location>
        <begin position="535"/>
        <end position="556"/>
    </location>
</feature>
<dbReference type="PANTHER" id="PTHR43849">
    <property type="entry name" value="BLL3936 PROTEIN"/>
    <property type="match status" value="1"/>
</dbReference>
<dbReference type="OrthoDB" id="371890at2157"/>
<dbReference type="InterPro" id="IPR010656">
    <property type="entry name" value="DctM"/>
</dbReference>
<feature type="transmembrane region" description="Helical" evidence="1">
    <location>
        <begin position="601"/>
        <end position="621"/>
    </location>
</feature>
<feature type="transmembrane region" description="Helical" evidence="1">
    <location>
        <begin position="217"/>
        <end position="238"/>
    </location>
</feature>
<feature type="transmembrane region" description="Helical" evidence="1">
    <location>
        <begin position="406"/>
        <end position="425"/>
    </location>
</feature>
<comment type="caution">
    <text evidence="3">The sequence shown here is derived from an EMBL/GenBank/DDBJ whole genome shotgun (WGS) entry which is preliminary data.</text>
</comment>
<feature type="transmembrane region" description="Helical" evidence="1">
    <location>
        <begin position="164"/>
        <end position="183"/>
    </location>
</feature>
<feature type="transmembrane region" description="Helical" evidence="1">
    <location>
        <begin position="259"/>
        <end position="279"/>
    </location>
</feature>
<evidence type="ECO:0000313" key="4">
    <source>
        <dbReference type="Proteomes" id="UP000318864"/>
    </source>
</evidence>
<keyword evidence="1" id="KW-0472">Membrane</keyword>
<feature type="domain" description="TRAP C4-dicarboxylate transport system permease DctM subunit" evidence="2">
    <location>
        <begin position="152"/>
        <end position="593"/>
    </location>
</feature>
<protein>
    <submittedName>
        <fullName evidence="3">TRAP transporter fused permease subunit</fullName>
    </submittedName>
</protein>
<dbReference type="PANTHER" id="PTHR43849:SF2">
    <property type="entry name" value="BLL3936 PROTEIN"/>
    <property type="match status" value="1"/>
</dbReference>
<dbReference type="Proteomes" id="UP000318864">
    <property type="component" value="Unassembled WGS sequence"/>
</dbReference>
<feature type="transmembrane region" description="Helical" evidence="1">
    <location>
        <begin position="315"/>
        <end position="335"/>
    </location>
</feature>
<feature type="transmembrane region" description="Helical" evidence="1">
    <location>
        <begin position="510"/>
        <end position="528"/>
    </location>
</feature>
<organism evidence="3 4">
    <name type="scientific">Salinadaptatus halalkaliphilus</name>
    <dbReference type="NCBI Taxonomy" id="2419781"/>
    <lineage>
        <taxon>Archaea</taxon>
        <taxon>Methanobacteriati</taxon>
        <taxon>Methanobacteriota</taxon>
        <taxon>Stenosarchaea group</taxon>
        <taxon>Halobacteria</taxon>
        <taxon>Halobacteriales</taxon>
        <taxon>Natrialbaceae</taxon>
        <taxon>Salinadaptatus</taxon>
    </lineage>
</organism>
<name>A0A4S3TU03_9EURY</name>
<reference evidence="3 4" key="1">
    <citation type="submission" date="2018-10" db="EMBL/GenBank/DDBJ databases">
        <title>Natronolimnobius sp. XQ-INN 246 isolated from Inner Mongolia Autonomous Region of China.</title>
        <authorList>
            <person name="Xue Q."/>
        </authorList>
    </citation>
    <scope>NUCLEOTIDE SEQUENCE [LARGE SCALE GENOMIC DNA]</scope>
    <source>
        <strain evidence="3 4">XQ-INN 246</strain>
    </source>
</reference>
<feature type="transmembrane region" description="Helical" evidence="1">
    <location>
        <begin position="139"/>
        <end position="157"/>
    </location>
</feature>
<feature type="transmembrane region" description="Helical" evidence="1">
    <location>
        <begin position="633"/>
        <end position="666"/>
    </location>
</feature>
<keyword evidence="4" id="KW-1185">Reference proteome</keyword>
<dbReference type="RefSeq" id="WP_141463459.1">
    <property type="nucleotide sequence ID" value="NZ_RBZW01000012.1"/>
</dbReference>
<dbReference type="NCBIfam" id="TIGR02123">
    <property type="entry name" value="TRAP_fused"/>
    <property type="match status" value="1"/>
</dbReference>